<dbReference type="SUPFAM" id="SSF81665">
    <property type="entry name" value="Calcium ATPase, transmembrane domain M"/>
    <property type="match status" value="2"/>
</dbReference>
<sequence length="854" mass="96858">MKNYFNLSWKKVLDELNADEIHGLTDSEINLREDVHGDNYIYYPKNNSFLNGITGMVLSPWALSLLILIALSFFGSNYSLALYFFGLFILFMVMFLGKDKEKFKLKKQLANLNNSSAIVIRSGVKKKVSIGELVVGDIVILTKGSFVPADMRLIQAKSLFINELAVTGENYPTEKFIEKIDDKNPPLTHMKNMVFRSTVVSKGEGLGVVIATGMESEIGKLVKSVFFKDENEENEYSIKKSLNIIMLVSLVMSGVFSLLRYLTGNENNIVESMLQYIFISNISFLAILYIAFIYRSILKLKADGIEVNNTNSFYAMKDMDTIIMDKYDMLSNPYYYVGAVYTNDEYLSVTQIERDKDRQKKFERINEISSSCCTYFEEEEYHKKSKGIKLEYSLLRFIFNIDMRALNLKSKNKEVLTIPFDKERNIKTVVSKVDKKVYRAASIGALDKLLERSTSWYMDGMEVPMTNEDLEKIKKASYKLAHSGCRILGVAYRNYNYLPSEDENVESNMVFVGMWGMKESIDTEAFESLEVLKKNEVKVVLKCDENKIAATTIGRELGLVDEGVTAISGLELECLSESELRKLLNTCSVYSQINSYHKEEFTKILSNMGRNILGIGSKLRDISYLFRSNLKVAFGEDVSEILKKSSDVYISKGNIKSLMKVMGHGYKLIEKFFLYEKMITFVLSFILSWCFINAINGFQFTYLTAVISNIILMMNGIIVINVASNVNKKPKVDKGIRGYYLFGSVIICALTSGLSMLGEWQGDISASDSMTVILLIFAMLSLFMFINLSDLLKNFNYLLMFLLEGMVVLSFFALESGKKVLGIALNNMEIGVVTIITLVVFAIINIIIKMSIKK</sequence>
<keyword evidence="2 6" id="KW-0812">Transmembrane</keyword>
<dbReference type="EMBL" id="JAGSOJ010000002">
    <property type="protein sequence ID" value="MCM1990770.1"/>
    <property type="molecule type" value="Genomic_DNA"/>
</dbReference>
<dbReference type="Gene3D" id="1.20.1110.10">
    <property type="entry name" value="Calcium-transporting ATPase, transmembrane domain"/>
    <property type="match status" value="1"/>
</dbReference>
<evidence type="ECO:0000256" key="3">
    <source>
        <dbReference type="ARBA" id="ARBA00022842"/>
    </source>
</evidence>
<dbReference type="GO" id="GO:0005886">
    <property type="term" value="C:plasma membrane"/>
    <property type="evidence" value="ECO:0007669"/>
    <property type="project" value="TreeGrafter"/>
</dbReference>
<feature type="transmembrane region" description="Helical" evidence="6">
    <location>
        <begin position="769"/>
        <end position="788"/>
    </location>
</feature>
<evidence type="ECO:0000256" key="5">
    <source>
        <dbReference type="ARBA" id="ARBA00023136"/>
    </source>
</evidence>
<accession>A0A9J6P1W9</accession>
<dbReference type="Proteomes" id="UP001056429">
    <property type="component" value="Unassembled WGS sequence"/>
</dbReference>
<dbReference type="GO" id="GO:0000166">
    <property type="term" value="F:nucleotide binding"/>
    <property type="evidence" value="ECO:0007669"/>
    <property type="project" value="InterPro"/>
</dbReference>
<dbReference type="InterPro" id="IPR059000">
    <property type="entry name" value="ATPase_P-type_domA"/>
</dbReference>
<dbReference type="Pfam" id="PF13246">
    <property type="entry name" value="Cation_ATPase"/>
    <property type="match status" value="1"/>
</dbReference>
<dbReference type="SUPFAM" id="SSF81660">
    <property type="entry name" value="Metal cation-transporting ATPase, ATP-binding domain N"/>
    <property type="match status" value="1"/>
</dbReference>
<dbReference type="SUPFAM" id="SSF56784">
    <property type="entry name" value="HAD-like"/>
    <property type="match status" value="1"/>
</dbReference>
<dbReference type="InterPro" id="IPR023298">
    <property type="entry name" value="ATPase_P-typ_TM_dom_sf"/>
</dbReference>
<feature type="transmembrane region" description="Helical" evidence="6">
    <location>
        <begin position="274"/>
        <end position="294"/>
    </location>
</feature>
<dbReference type="Gene3D" id="3.40.50.1000">
    <property type="entry name" value="HAD superfamily/HAD-like"/>
    <property type="match status" value="1"/>
</dbReference>
<dbReference type="AlphaFoldDB" id="A0A9J6P1W9"/>
<gene>
    <name evidence="9" type="ORF">KDK92_13650</name>
</gene>
<evidence type="ECO:0000256" key="4">
    <source>
        <dbReference type="ARBA" id="ARBA00022989"/>
    </source>
</evidence>
<evidence type="ECO:0000259" key="7">
    <source>
        <dbReference type="Pfam" id="PF00122"/>
    </source>
</evidence>
<comment type="subcellular location">
    <subcellularLocation>
        <location evidence="1">Membrane</location>
        <topology evidence="1">Multi-pass membrane protein</topology>
    </subcellularLocation>
</comment>
<dbReference type="InterPro" id="IPR004014">
    <property type="entry name" value="ATPase_P-typ_cation-transptr_N"/>
</dbReference>
<feature type="transmembrane region" description="Helical" evidence="6">
    <location>
        <begin position="795"/>
        <end position="814"/>
    </location>
</feature>
<feature type="transmembrane region" description="Helical" evidence="6">
    <location>
        <begin position="80"/>
        <end position="97"/>
    </location>
</feature>
<dbReference type="SUPFAM" id="SSF81653">
    <property type="entry name" value="Calcium ATPase, transduction domain A"/>
    <property type="match status" value="1"/>
</dbReference>
<feature type="transmembrane region" description="Helical" evidence="6">
    <location>
        <begin position="830"/>
        <end position="848"/>
    </location>
</feature>
<reference evidence="9" key="2">
    <citation type="submission" date="2021-04" db="EMBL/GenBank/DDBJ databases">
        <authorList>
            <person name="Dong X."/>
        </authorList>
    </citation>
    <scope>NUCLEOTIDE SEQUENCE</scope>
    <source>
        <strain evidence="9">ZWT</strain>
    </source>
</reference>
<dbReference type="RefSeq" id="WP_250859862.1">
    <property type="nucleotide sequence ID" value="NZ_JAGSOJ010000002.1"/>
</dbReference>
<dbReference type="GO" id="GO:0005388">
    <property type="term" value="F:P-type calcium transporter activity"/>
    <property type="evidence" value="ECO:0007669"/>
    <property type="project" value="TreeGrafter"/>
</dbReference>
<evidence type="ECO:0000256" key="6">
    <source>
        <dbReference type="SAM" id="Phobius"/>
    </source>
</evidence>
<feature type="transmembrane region" description="Helical" evidence="6">
    <location>
        <begin position="49"/>
        <end position="74"/>
    </location>
</feature>
<dbReference type="Gene3D" id="2.70.150.10">
    <property type="entry name" value="Calcium-transporting ATPase, cytoplasmic transduction domain A"/>
    <property type="match status" value="1"/>
</dbReference>
<organism evidence="9 10">
    <name type="scientific">Oceanirhabdus seepicola</name>
    <dbReference type="NCBI Taxonomy" id="2828781"/>
    <lineage>
        <taxon>Bacteria</taxon>
        <taxon>Bacillati</taxon>
        <taxon>Bacillota</taxon>
        <taxon>Clostridia</taxon>
        <taxon>Eubacteriales</taxon>
        <taxon>Clostridiaceae</taxon>
        <taxon>Oceanirhabdus</taxon>
    </lineage>
</organism>
<feature type="domain" description="Cation-transporting P-type ATPase N-terminal" evidence="8">
    <location>
        <begin position="6"/>
        <end position="72"/>
    </location>
</feature>
<evidence type="ECO:0000313" key="9">
    <source>
        <dbReference type="EMBL" id="MCM1990770.1"/>
    </source>
</evidence>
<feature type="transmembrane region" description="Helical" evidence="6">
    <location>
        <begin position="701"/>
        <end position="726"/>
    </location>
</feature>
<dbReference type="InterPro" id="IPR036412">
    <property type="entry name" value="HAD-like_sf"/>
</dbReference>
<keyword evidence="4 6" id="KW-1133">Transmembrane helix</keyword>
<protein>
    <submittedName>
        <fullName evidence="9">Cation-transporting P-type ATPase</fullName>
    </submittedName>
</protein>
<dbReference type="Gene3D" id="3.40.1110.10">
    <property type="entry name" value="Calcium-transporting ATPase, cytoplasmic domain N"/>
    <property type="match status" value="1"/>
</dbReference>
<feature type="domain" description="P-type ATPase A" evidence="7">
    <location>
        <begin position="112"/>
        <end position="225"/>
    </location>
</feature>
<dbReference type="InterPro" id="IPR023299">
    <property type="entry name" value="ATPase_P-typ_cyto_dom_N"/>
</dbReference>
<proteinExistence type="predicted"/>
<evidence type="ECO:0000256" key="1">
    <source>
        <dbReference type="ARBA" id="ARBA00004141"/>
    </source>
</evidence>
<keyword evidence="3" id="KW-0460">Magnesium</keyword>
<name>A0A9J6P1W9_9CLOT</name>
<evidence type="ECO:0000313" key="10">
    <source>
        <dbReference type="Proteomes" id="UP001056429"/>
    </source>
</evidence>
<feature type="transmembrane region" description="Helical" evidence="6">
    <location>
        <begin position="242"/>
        <end position="262"/>
    </location>
</feature>
<reference evidence="9" key="1">
    <citation type="journal article" date="2021" name="mSystems">
        <title>Bacteria and Archaea Synergistically Convert Glycine Betaine to Biogenic Methane in the Formosa Cold Seep of the South China Sea.</title>
        <authorList>
            <person name="Li L."/>
            <person name="Zhang W."/>
            <person name="Zhang S."/>
            <person name="Song L."/>
            <person name="Sun Q."/>
            <person name="Zhang H."/>
            <person name="Xiang H."/>
            <person name="Dong X."/>
        </authorList>
    </citation>
    <scope>NUCLEOTIDE SEQUENCE</scope>
    <source>
        <strain evidence="9">ZWT</strain>
    </source>
</reference>
<dbReference type="PANTHER" id="PTHR24093:SF506">
    <property type="entry name" value="CATION-TRANSPORTING ATPASE PMA1"/>
    <property type="match status" value="1"/>
</dbReference>
<dbReference type="InterPro" id="IPR008250">
    <property type="entry name" value="ATPase_P-typ_transduc_dom_A_sf"/>
</dbReference>
<evidence type="ECO:0000259" key="8">
    <source>
        <dbReference type="Pfam" id="PF00690"/>
    </source>
</evidence>
<feature type="transmembrane region" description="Helical" evidence="6">
    <location>
        <begin position="672"/>
        <end position="695"/>
    </location>
</feature>
<dbReference type="Pfam" id="PF00122">
    <property type="entry name" value="E1-E2_ATPase"/>
    <property type="match status" value="1"/>
</dbReference>
<keyword evidence="10" id="KW-1185">Reference proteome</keyword>
<feature type="transmembrane region" description="Helical" evidence="6">
    <location>
        <begin position="738"/>
        <end position="757"/>
    </location>
</feature>
<evidence type="ECO:0000256" key="2">
    <source>
        <dbReference type="ARBA" id="ARBA00022692"/>
    </source>
</evidence>
<dbReference type="InterPro" id="IPR023214">
    <property type="entry name" value="HAD_sf"/>
</dbReference>
<dbReference type="PANTHER" id="PTHR24093">
    <property type="entry name" value="CATION TRANSPORTING ATPASE"/>
    <property type="match status" value="1"/>
</dbReference>
<keyword evidence="5 6" id="KW-0472">Membrane</keyword>
<comment type="caution">
    <text evidence="9">The sequence shown here is derived from an EMBL/GenBank/DDBJ whole genome shotgun (WGS) entry which is preliminary data.</text>
</comment>
<dbReference type="Pfam" id="PF00690">
    <property type="entry name" value="Cation_ATPase_N"/>
    <property type="match status" value="1"/>
</dbReference>